<evidence type="ECO:0000313" key="2">
    <source>
        <dbReference type="WBParaSite" id="RSKR_0000102500.1"/>
    </source>
</evidence>
<name>A0AC35TIN4_9BILA</name>
<dbReference type="WBParaSite" id="RSKR_0000102500.1">
    <property type="protein sequence ID" value="RSKR_0000102500.1"/>
    <property type="gene ID" value="RSKR_0000102500"/>
</dbReference>
<proteinExistence type="predicted"/>
<protein>
    <submittedName>
        <fullName evidence="2">Disintegrin domain-containing protein</fullName>
    </submittedName>
</protein>
<reference evidence="2" key="1">
    <citation type="submission" date="2016-11" db="UniProtKB">
        <authorList>
            <consortium name="WormBaseParasite"/>
        </authorList>
    </citation>
    <scope>IDENTIFICATION</scope>
    <source>
        <strain evidence="2">KR3021</strain>
    </source>
</reference>
<evidence type="ECO:0000313" key="1">
    <source>
        <dbReference type="Proteomes" id="UP000095286"/>
    </source>
</evidence>
<organism evidence="1 2">
    <name type="scientific">Rhabditophanes sp. KR3021</name>
    <dbReference type="NCBI Taxonomy" id="114890"/>
    <lineage>
        <taxon>Eukaryota</taxon>
        <taxon>Metazoa</taxon>
        <taxon>Ecdysozoa</taxon>
        <taxon>Nematoda</taxon>
        <taxon>Chromadorea</taxon>
        <taxon>Rhabditida</taxon>
        <taxon>Tylenchina</taxon>
        <taxon>Panagrolaimomorpha</taxon>
        <taxon>Strongyloidoidea</taxon>
        <taxon>Alloionematidae</taxon>
        <taxon>Rhabditophanes</taxon>
    </lineage>
</organism>
<accession>A0AC35TIN4</accession>
<dbReference type="Proteomes" id="UP000095286">
    <property type="component" value="Unplaced"/>
</dbReference>
<sequence length="472" mass="52949">MDKTTSATKELLKLPYYHGLLVRDDVSKMLKNTGDFLLRVSEPEIEFGRGRKNVVNSNIELVVKDIVIHEKDEIDGHTNNLFADDGGFINDFARKAKNIGVAGVILFTGRDTLTNSAEDIGLAFGESFCPTIASGKSNIVIVKINRFDHGKTVRRLLHEIGHALGADHDDEKGMQGYNYSCDGHLNGARYAYLMHSTEILEDHLNNLAYSDCSKRQINEYLTNQCYHAFVKDENHDCGNGLIDANEACDEGHKLNDRTFGSKRRCCTDDCKLVRNASCSDSKDSCCDENCRPMEANVICRGESKHLCQKQSVCNGINSTCPKAEKMEDGSICYEDGGQCSGGLCKSFCKSQNPEYENCICQSPTEICMQCCRNLKTGVCSVVNPIRHLKNGESCSMYPDFKCNQHHVCEFVGNKIDSESLWQFLHRWQTNLITLTALLVISSISIYYAYKCTITCIENELLLLEETQYRKNN</sequence>